<organism evidence="1 2">
    <name type="scientific">Hypoxylon rubiginosum</name>
    <dbReference type="NCBI Taxonomy" id="110542"/>
    <lineage>
        <taxon>Eukaryota</taxon>
        <taxon>Fungi</taxon>
        <taxon>Dikarya</taxon>
        <taxon>Ascomycota</taxon>
        <taxon>Pezizomycotina</taxon>
        <taxon>Sordariomycetes</taxon>
        <taxon>Xylariomycetidae</taxon>
        <taxon>Xylariales</taxon>
        <taxon>Hypoxylaceae</taxon>
        <taxon>Hypoxylon</taxon>
    </lineage>
</organism>
<dbReference type="Proteomes" id="UP001497680">
    <property type="component" value="Unassembled WGS sequence"/>
</dbReference>
<keyword evidence="2" id="KW-1185">Reference proteome</keyword>
<comment type="caution">
    <text evidence="1">The sequence shown here is derived from an EMBL/GenBank/DDBJ whole genome shotgun (WGS) entry which is preliminary data.</text>
</comment>
<dbReference type="EMBL" id="MU394307">
    <property type="protein sequence ID" value="KAI6087476.1"/>
    <property type="molecule type" value="Genomic_DNA"/>
</dbReference>
<sequence>MASLCLGCRGAGHKISDCPILPRDSEASGEFATGPSLGPAPGSADKLCGRCAELRIVDWLANEDIRDEVVIGADGANLLGLENKRHNADRWLGLGPLGSISLDASCPLCRMIFRVFPPVELSDEESLNVEYFLRPIRSYNRLDAKLPPSGDDLTGGELGKKYAVYATVNSREEQVSVLGRYFGDAADQLVHGLDSTFALSNKTPAPNRPGLSARERGSMWDPDVVKAWMGRCEGEHSAPCQVTWSDQLLICKMIDVSSRKIVSCPTQCRYIALSYVWGGVSPKDGALERGDLPQTIEDAIAVTRSLGLRYLWVDALCIDQTPSPEKEQQLSMMDLIYSCAWATIVALHGENSDAGLCGVSARHSRAPQGSEWIEGSQLLSLFPTLHQELTGVTYCNRAWTLQEFLLCSRRILFGKHQIHFLCNTGRYCESVDDTRDPGGVLNTNPKQPDFFLLPDHKEYVKDSESRRAFADSTFTGMVEMYTERKMTNDSDSLNAIKGMLSFLQKNMVPQGFIWGLPLEEFPQSLRWYHPRQIKPHRRPDFPSWSYVGWEGTISYTDKLNLVNGGSSERFDEAVDLSLSYVGVNDKVLTVEGVVLELEVRNEPFNNAYIQRTDFFLGILQEGNFLHKNTLSSGVFKFLVVERLSFRYSPQGSVRHVLYLILLDGGGDIFSRHSMVRLYVEPGLEAREEYMGVFGNHQMICLV</sequence>
<protein>
    <submittedName>
        <fullName evidence="1">HET-domain-containing protein</fullName>
    </submittedName>
</protein>
<proteinExistence type="predicted"/>
<accession>A0ACC0D486</accession>
<evidence type="ECO:0000313" key="1">
    <source>
        <dbReference type="EMBL" id="KAI6087476.1"/>
    </source>
</evidence>
<evidence type="ECO:0000313" key="2">
    <source>
        <dbReference type="Proteomes" id="UP001497680"/>
    </source>
</evidence>
<name>A0ACC0D486_9PEZI</name>
<gene>
    <name evidence="1" type="ORF">F4821DRAFT_235871</name>
</gene>
<reference evidence="1 2" key="1">
    <citation type="journal article" date="2022" name="New Phytol.">
        <title>Ecological generalism drives hyperdiversity of secondary metabolite gene clusters in xylarialean endophytes.</title>
        <authorList>
            <person name="Franco M.E.E."/>
            <person name="Wisecaver J.H."/>
            <person name="Arnold A.E."/>
            <person name="Ju Y.M."/>
            <person name="Slot J.C."/>
            <person name="Ahrendt S."/>
            <person name="Moore L.P."/>
            <person name="Eastman K.E."/>
            <person name="Scott K."/>
            <person name="Konkel Z."/>
            <person name="Mondo S.J."/>
            <person name="Kuo A."/>
            <person name="Hayes R.D."/>
            <person name="Haridas S."/>
            <person name="Andreopoulos B."/>
            <person name="Riley R."/>
            <person name="LaButti K."/>
            <person name="Pangilinan J."/>
            <person name="Lipzen A."/>
            <person name="Amirebrahimi M."/>
            <person name="Yan J."/>
            <person name="Adam C."/>
            <person name="Keymanesh K."/>
            <person name="Ng V."/>
            <person name="Louie K."/>
            <person name="Northen T."/>
            <person name="Drula E."/>
            <person name="Henrissat B."/>
            <person name="Hsieh H.M."/>
            <person name="Youens-Clark K."/>
            <person name="Lutzoni F."/>
            <person name="Miadlikowska J."/>
            <person name="Eastwood D.C."/>
            <person name="Hamelin R.C."/>
            <person name="Grigoriev I.V."/>
            <person name="U'Ren J.M."/>
        </authorList>
    </citation>
    <scope>NUCLEOTIDE SEQUENCE [LARGE SCALE GENOMIC DNA]</scope>
    <source>
        <strain evidence="1 2">ER1909</strain>
    </source>
</reference>